<reference evidence="10 11" key="1">
    <citation type="submission" date="2024-06" db="EMBL/GenBank/DDBJ databases">
        <title>Complete genome of Phlyctema vagabunda strain 19-DSS-EL-015.</title>
        <authorList>
            <person name="Fiorenzani C."/>
        </authorList>
    </citation>
    <scope>NUCLEOTIDE SEQUENCE [LARGE SCALE GENOMIC DNA]</scope>
    <source>
        <strain evidence="10 11">19-DSS-EL-015</strain>
    </source>
</reference>
<comment type="subcellular location">
    <subcellularLocation>
        <location evidence="1">Nucleus</location>
    </subcellularLocation>
</comment>
<gene>
    <name evidence="10" type="ORF">PVAG01_06635</name>
</gene>
<dbReference type="PROSITE" id="PS50158">
    <property type="entry name" value="ZF_CCHC"/>
    <property type="match status" value="2"/>
</dbReference>
<feature type="compositionally biased region" description="Basic residues" evidence="8">
    <location>
        <begin position="895"/>
        <end position="911"/>
    </location>
</feature>
<keyword evidence="4 7" id="KW-0863">Zinc-finger</keyword>
<evidence type="ECO:0000313" key="11">
    <source>
        <dbReference type="Proteomes" id="UP001629113"/>
    </source>
</evidence>
<dbReference type="InterPro" id="IPR036875">
    <property type="entry name" value="Znf_CCHC_sf"/>
</dbReference>
<evidence type="ECO:0000256" key="8">
    <source>
        <dbReference type="SAM" id="MobiDB-lite"/>
    </source>
</evidence>
<keyword evidence="2" id="KW-0479">Metal-binding</keyword>
<evidence type="ECO:0000256" key="3">
    <source>
        <dbReference type="ARBA" id="ARBA00022737"/>
    </source>
</evidence>
<dbReference type="PANTHER" id="PTHR46543">
    <property type="entry name" value="ZINC FINGER CCHC DOMAIN-CONTAINING PROTEIN 7"/>
    <property type="match status" value="1"/>
</dbReference>
<feature type="compositionally biased region" description="Basic and acidic residues" evidence="8">
    <location>
        <begin position="740"/>
        <end position="754"/>
    </location>
</feature>
<keyword evidence="11" id="KW-1185">Reference proteome</keyword>
<dbReference type="PANTHER" id="PTHR46543:SF1">
    <property type="entry name" value="ZINC FINGER CCHC DOMAIN-CONTAINING PROTEIN 7"/>
    <property type="match status" value="1"/>
</dbReference>
<keyword evidence="3" id="KW-0677">Repeat</keyword>
<keyword evidence="5" id="KW-0862">Zinc</keyword>
<evidence type="ECO:0000256" key="7">
    <source>
        <dbReference type="PROSITE-ProRule" id="PRU00047"/>
    </source>
</evidence>
<evidence type="ECO:0000259" key="9">
    <source>
        <dbReference type="PROSITE" id="PS50158"/>
    </source>
</evidence>
<dbReference type="SUPFAM" id="SSF57756">
    <property type="entry name" value="Retrovirus zinc finger-like domains"/>
    <property type="match status" value="2"/>
</dbReference>
<dbReference type="InterPro" id="IPR051644">
    <property type="entry name" value="TRAMP_AT-DNA-binding"/>
</dbReference>
<protein>
    <submittedName>
        <fullName evidence="10">Zinc knuckle domain-containing protein</fullName>
    </submittedName>
</protein>
<feature type="compositionally biased region" description="Basic and acidic residues" evidence="8">
    <location>
        <begin position="769"/>
        <end position="781"/>
    </location>
</feature>
<feature type="compositionally biased region" description="Polar residues" evidence="8">
    <location>
        <begin position="123"/>
        <end position="134"/>
    </location>
</feature>
<feature type="compositionally biased region" description="Low complexity" evidence="8">
    <location>
        <begin position="872"/>
        <end position="890"/>
    </location>
</feature>
<feature type="region of interest" description="Disordered" evidence="8">
    <location>
        <begin position="1"/>
        <end position="91"/>
    </location>
</feature>
<sequence>MEDDNMDSRTTGVGRKRALHEGTTYDESMVAESSEGEASSKRIKHMENSTAQPLSSAVEGGAPPTITWNQGVQSGLRTSFAKKKSRQPARPLAADGLEAGKELQNAIPPPVDDAFIEGGQSAILPSQNTDSPVSGTTGTTGTTSMHEEVSDDDSQDKDYNSKPSPPFTGVAASKNNTKISYGKMVAMLRTVISESPVQHPHVTKKKVQAAAKELSTTPQSDLQQAVQAAAERLIGERDGQNTKSGVSEVVPGVINGNGYQFRRTKKPKAVYQNSIGHFDMYQICTGSRKDITPGELRIHVFAPLFIWHNIDKVRKTNFTCGMVSSAFSVYLEKSFQAEQHKDRLRANAKEVPVQALLQQMLVAVSEGQSLSSADLWSSLVLIASKIEQISTESNNGSQKAKNTNPVEQLSGQKAQEVTLASTPVYTQNISNVGSAVGNLNSMDAPAVSLSYKGGPSDVETSISATFTSSTQAKIGKEVDPTPMEVGSNDALPSASHTQPSVSGAVPDLQNHTSVAEDLVLIGKYFPVPEGRPQVQLCLACSEGGHKAQDCPALICSKCNISGHNTLSCPLNKRCGRCRGLGHVLEQCPEKLKISRAEAVPCDLCDSTNHIETFCPSIWRSFNLKAENIRKVREIPIHCFCCGGTGHYGPECGLFKSQVLSGNETWSTSNWKQFVDFNSKERAISAGIDYSVPAKKRQEFSIKGKANDPIDLDDSDDSEPNFIRAKVNSTAQSKGHIRFGGYEDDRYLPREDMSSRRPGPAVPQYSNRSYQDDSARYGRERTFSPPPRYGNNGNQYCGSYHQLNDQPNDYYSVTHGQGPPQVAPPRGDITLGRGGQHKGKHGVTKAVERAAAKQERKAKSAQKKAEGGRKVAGNPSKPSKSRSSGNSGNPGDSARVTKKSRGAKRARGGRGH</sequence>
<feature type="region of interest" description="Disordered" evidence="8">
    <location>
        <begin position="727"/>
        <end position="911"/>
    </location>
</feature>
<feature type="domain" description="CCHC-type" evidence="9">
    <location>
        <begin position="638"/>
        <end position="651"/>
    </location>
</feature>
<proteinExistence type="predicted"/>
<dbReference type="Gene3D" id="4.10.60.10">
    <property type="entry name" value="Zinc finger, CCHC-type"/>
    <property type="match status" value="2"/>
</dbReference>
<evidence type="ECO:0000256" key="4">
    <source>
        <dbReference type="ARBA" id="ARBA00022771"/>
    </source>
</evidence>
<feature type="compositionally biased region" description="Polar residues" evidence="8">
    <location>
        <begin position="66"/>
        <end position="77"/>
    </location>
</feature>
<feature type="domain" description="CCHC-type" evidence="9">
    <location>
        <begin position="537"/>
        <end position="551"/>
    </location>
</feature>
<dbReference type="SMART" id="SM00343">
    <property type="entry name" value="ZnF_C2HC"/>
    <property type="match status" value="5"/>
</dbReference>
<dbReference type="Proteomes" id="UP001629113">
    <property type="component" value="Unassembled WGS sequence"/>
</dbReference>
<feature type="region of interest" description="Disordered" evidence="8">
    <location>
        <begin position="392"/>
        <end position="411"/>
    </location>
</feature>
<feature type="region of interest" description="Disordered" evidence="8">
    <location>
        <begin position="478"/>
        <end position="504"/>
    </location>
</feature>
<evidence type="ECO:0000256" key="2">
    <source>
        <dbReference type="ARBA" id="ARBA00022723"/>
    </source>
</evidence>
<comment type="caution">
    <text evidence="10">The sequence shown here is derived from an EMBL/GenBank/DDBJ whole genome shotgun (WGS) entry which is preliminary data.</text>
</comment>
<evidence type="ECO:0000256" key="6">
    <source>
        <dbReference type="ARBA" id="ARBA00023242"/>
    </source>
</evidence>
<keyword evidence="6" id="KW-0539">Nucleus</keyword>
<dbReference type="EMBL" id="JBFCZG010000005">
    <property type="protein sequence ID" value="KAL3422479.1"/>
    <property type="molecule type" value="Genomic_DNA"/>
</dbReference>
<accession>A0ABR4PGL8</accession>
<feature type="compositionally biased region" description="Basic and acidic residues" evidence="8">
    <location>
        <begin position="845"/>
        <end position="868"/>
    </location>
</feature>
<feature type="compositionally biased region" description="Polar residues" evidence="8">
    <location>
        <begin position="790"/>
        <end position="814"/>
    </location>
</feature>
<organism evidence="10 11">
    <name type="scientific">Phlyctema vagabunda</name>
    <dbReference type="NCBI Taxonomy" id="108571"/>
    <lineage>
        <taxon>Eukaryota</taxon>
        <taxon>Fungi</taxon>
        <taxon>Dikarya</taxon>
        <taxon>Ascomycota</taxon>
        <taxon>Pezizomycotina</taxon>
        <taxon>Leotiomycetes</taxon>
        <taxon>Helotiales</taxon>
        <taxon>Dermateaceae</taxon>
        <taxon>Phlyctema</taxon>
    </lineage>
</organism>
<evidence type="ECO:0000256" key="5">
    <source>
        <dbReference type="ARBA" id="ARBA00022833"/>
    </source>
</evidence>
<feature type="region of interest" description="Disordered" evidence="8">
    <location>
        <begin position="122"/>
        <end position="173"/>
    </location>
</feature>
<evidence type="ECO:0000313" key="10">
    <source>
        <dbReference type="EMBL" id="KAL3422479.1"/>
    </source>
</evidence>
<name>A0ABR4PGL8_9HELO</name>
<evidence type="ECO:0000256" key="1">
    <source>
        <dbReference type="ARBA" id="ARBA00004123"/>
    </source>
</evidence>
<dbReference type="InterPro" id="IPR001878">
    <property type="entry name" value="Znf_CCHC"/>
</dbReference>